<evidence type="ECO:0008006" key="3">
    <source>
        <dbReference type="Google" id="ProtNLM"/>
    </source>
</evidence>
<evidence type="ECO:0000313" key="2">
    <source>
        <dbReference type="Proteomes" id="UP000039865"/>
    </source>
</evidence>
<reference evidence="1 2" key="1">
    <citation type="submission" date="2014-06" db="EMBL/GenBank/DDBJ databases">
        <authorList>
            <person name="Swart Estienne"/>
        </authorList>
    </citation>
    <scope>NUCLEOTIDE SEQUENCE [LARGE SCALE GENOMIC DNA]</scope>
    <source>
        <strain evidence="1 2">130c</strain>
    </source>
</reference>
<evidence type="ECO:0000313" key="1">
    <source>
        <dbReference type="EMBL" id="CDW89055.1"/>
    </source>
</evidence>
<dbReference type="AlphaFoldDB" id="A0A078B3F1"/>
<sequence>MNWLSSKEQNGGGIYVDAVKLILEIHKGQIFNSSAKISGGFININQGKEIRITSTEIISSRAYHKGSVIYTNSIIESIQMNENLIHCEQVDTEQNDDTLLLQQIYKFGGAVYAMNSNFIYSKQNTFQNCHNRNKGGMFFLQNTNLFEYNSTYADFSSIQGGGFYTIDSEIDINKTSFRNIKAFDGGLIYVEKSSNITLDSVETQNSIVLNDGGLIYVKHSKLKWWVFLFQSLIAII</sequence>
<dbReference type="Proteomes" id="UP000039865">
    <property type="component" value="Unassembled WGS sequence"/>
</dbReference>
<proteinExistence type="predicted"/>
<dbReference type="InParanoid" id="A0A078B3F1"/>
<accession>A0A078B3F1</accession>
<organism evidence="1 2">
    <name type="scientific">Stylonychia lemnae</name>
    <name type="common">Ciliate</name>
    <dbReference type="NCBI Taxonomy" id="5949"/>
    <lineage>
        <taxon>Eukaryota</taxon>
        <taxon>Sar</taxon>
        <taxon>Alveolata</taxon>
        <taxon>Ciliophora</taxon>
        <taxon>Intramacronucleata</taxon>
        <taxon>Spirotrichea</taxon>
        <taxon>Stichotrichia</taxon>
        <taxon>Sporadotrichida</taxon>
        <taxon>Oxytrichidae</taxon>
        <taxon>Stylonychinae</taxon>
        <taxon>Stylonychia</taxon>
    </lineage>
</organism>
<gene>
    <name evidence="1" type="primary">Contig3230.g3464</name>
    <name evidence="1" type="ORF">STYLEM_18184</name>
</gene>
<protein>
    <recommendedName>
        <fullName evidence="3">Right handed beta helix domain-containing protein</fullName>
    </recommendedName>
</protein>
<dbReference type="EMBL" id="CCKQ01017181">
    <property type="protein sequence ID" value="CDW89055.1"/>
    <property type="molecule type" value="Genomic_DNA"/>
</dbReference>
<keyword evidence="2" id="KW-1185">Reference proteome</keyword>
<name>A0A078B3F1_STYLE</name>